<feature type="region of interest" description="Disordered" evidence="1">
    <location>
        <begin position="42"/>
        <end position="72"/>
    </location>
</feature>
<accession>A0A5B7CLG2</accession>
<evidence type="ECO:0000313" key="2">
    <source>
        <dbReference type="EMBL" id="MPC09631.1"/>
    </source>
</evidence>
<sequence length="72" mass="7992">MKTRHGIQGFKGQQDCHSLFFLCLVMPSTHPFHPTDIHRPDIFTASSITPQATIPSPYNKQPPPPPPPPPLP</sequence>
<protein>
    <submittedName>
        <fullName evidence="2">Uncharacterized protein</fullName>
    </submittedName>
</protein>
<dbReference type="EMBL" id="VSRR010000078">
    <property type="protein sequence ID" value="MPC09631.1"/>
    <property type="molecule type" value="Genomic_DNA"/>
</dbReference>
<name>A0A5B7CLG2_PORTR</name>
<feature type="compositionally biased region" description="Polar residues" evidence="1">
    <location>
        <begin position="44"/>
        <end position="59"/>
    </location>
</feature>
<feature type="compositionally biased region" description="Pro residues" evidence="1">
    <location>
        <begin position="60"/>
        <end position="72"/>
    </location>
</feature>
<reference evidence="2 3" key="1">
    <citation type="submission" date="2019-05" db="EMBL/GenBank/DDBJ databases">
        <title>Another draft genome of Portunus trituberculatus and its Hox gene families provides insights of decapod evolution.</title>
        <authorList>
            <person name="Jeong J.-H."/>
            <person name="Song I."/>
            <person name="Kim S."/>
            <person name="Choi T."/>
            <person name="Kim D."/>
            <person name="Ryu S."/>
            <person name="Kim W."/>
        </authorList>
    </citation>
    <scope>NUCLEOTIDE SEQUENCE [LARGE SCALE GENOMIC DNA]</scope>
    <source>
        <tissue evidence="2">Muscle</tissue>
    </source>
</reference>
<dbReference type="Proteomes" id="UP000324222">
    <property type="component" value="Unassembled WGS sequence"/>
</dbReference>
<evidence type="ECO:0000313" key="3">
    <source>
        <dbReference type="Proteomes" id="UP000324222"/>
    </source>
</evidence>
<keyword evidence="3" id="KW-1185">Reference proteome</keyword>
<gene>
    <name evidence="2" type="ORF">E2C01_002247</name>
</gene>
<dbReference type="AlphaFoldDB" id="A0A5B7CLG2"/>
<evidence type="ECO:0000256" key="1">
    <source>
        <dbReference type="SAM" id="MobiDB-lite"/>
    </source>
</evidence>
<comment type="caution">
    <text evidence="2">The sequence shown here is derived from an EMBL/GenBank/DDBJ whole genome shotgun (WGS) entry which is preliminary data.</text>
</comment>
<proteinExistence type="predicted"/>
<organism evidence="2 3">
    <name type="scientific">Portunus trituberculatus</name>
    <name type="common">Swimming crab</name>
    <name type="synonym">Neptunus trituberculatus</name>
    <dbReference type="NCBI Taxonomy" id="210409"/>
    <lineage>
        <taxon>Eukaryota</taxon>
        <taxon>Metazoa</taxon>
        <taxon>Ecdysozoa</taxon>
        <taxon>Arthropoda</taxon>
        <taxon>Crustacea</taxon>
        <taxon>Multicrustacea</taxon>
        <taxon>Malacostraca</taxon>
        <taxon>Eumalacostraca</taxon>
        <taxon>Eucarida</taxon>
        <taxon>Decapoda</taxon>
        <taxon>Pleocyemata</taxon>
        <taxon>Brachyura</taxon>
        <taxon>Eubrachyura</taxon>
        <taxon>Portunoidea</taxon>
        <taxon>Portunidae</taxon>
        <taxon>Portuninae</taxon>
        <taxon>Portunus</taxon>
    </lineage>
</organism>